<gene>
    <name evidence="1" type="ORF">HYC85_022559</name>
</gene>
<organism evidence="1 2">
    <name type="scientific">Camellia sinensis</name>
    <name type="common">Tea plant</name>
    <name type="synonym">Thea sinensis</name>
    <dbReference type="NCBI Taxonomy" id="4442"/>
    <lineage>
        <taxon>Eukaryota</taxon>
        <taxon>Viridiplantae</taxon>
        <taxon>Streptophyta</taxon>
        <taxon>Embryophyta</taxon>
        <taxon>Tracheophyta</taxon>
        <taxon>Spermatophyta</taxon>
        <taxon>Magnoliopsida</taxon>
        <taxon>eudicotyledons</taxon>
        <taxon>Gunneridae</taxon>
        <taxon>Pentapetalae</taxon>
        <taxon>asterids</taxon>
        <taxon>Ericales</taxon>
        <taxon>Theaceae</taxon>
        <taxon>Camellia</taxon>
    </lineage>
</organism>
<evidence type="ECO:0000313" key="1">
    <source>
        <dbReference type="EMBL" id="KAF5941392.1"/>
    </source>
</evidence>
<keyword evidence="2" id="KW-1185">Reference proteome</keyword>
<reference evidence="2" key="1">
    <citation type="journal article" date="2020" name="Nat. Commun.">
        <title>Genome assembly of wild tea tree DASZ reveals pedigree and selection history of tea varieties.</title>
        <authorList>
            <person name="Zhang W."/>
            <person name="Zhang Y."/>
            <person name="Qiu H."/>
            <person name="Guo Y."/>
            <person name="Wan H."/>
            <person name="Zhang X."/>
            <person name="Scossa F."/>
            <person name="Alseekh S."/>
            <person name="Zhang Q."/>
            <person name="Wang P."/>
            <person name="Xu L."/>
            <person name="Schmidt M.H."/>
            <person name="Jia X."/>
            <person name="Li D."/>
            <person name="Zhu A."/>
            <person name="Guo F."/>
            <person name="Chen W."/>
            <person name="Ni D."/>
            <person name="Usadel B."/>
            <person name="Fernie A.R."/>
            <person name="Wen W."/>
        </authorList>
    </citation>
    <scope>NUCLEOTIDE SEQUENCE [LARGE SCALE GENOMIC DNA]</scope>
    <source>
        <strain evidence="2">cv. G240</strain>
    </source>
</reference>
<dbReference type="Pfam" id="PF03140">
    <property type="entry name" value="DUF247"/>
    <property type="match status" value="1"/>
</dbReference>
<dbReference type="AlphaFoldDB" id="A0A7J7GKP7"/>
<reference evidence="1 2" key="2">
    <citation type="submission" date="2020-07" db="EMBL/GenBank/DDBJ databases">
        <title>Genome assembly of wild tea tree DASZ reveals pedigree and selection history of tea varieties.</title>
        <authorList>
            <person name="Zhang W."/>
        </authorList>
    </citation>
    <scope>NUCLEOTIDE SEQUENCE [LARGE SCALE GENOMIC DNA]</scope>
    <source>
        <strain evidence="2">cv. G240</strain>
        <tissue evidence="1">Leaf</tissue>
    </source>
</reference>
<name>A0A7J7GKP7_CAMSI</name>
<dbReference type="EMBL" id="JACBKZ010000010">
    <property type="protein sequence ID" value="KAF5941392.1"/>
    <property type="molecule type" value="Genomic_DNA"/>
</dbReference>
<protein>
    <submittedName>
        <fullName evidence="1">Uncharacterized protein</fullName>
    </submittedName>
</protein>
<dbReference type="Proteomes" id="UP000593564">
    <property type="component" value="Unassembled WGS sequence"/>
</dbReference>
<dbReference type="InterPro" id="IPR004158">
    <property type="entry name" value="DUF247_pln"/>
</dbReference>
<dbReference type="PANTHER" id="PTHR31170:SF25">
    <property type="entry name" value="BNAA09G04570D PROTEIN"/>
    <property type="match status" value="1"/>
</dbReference>
<comment type="caution">
    <text evidence="1">The sequence shown here is derived from an EMBL/GenBank/DDBJ whole genome shotgun (WGS) entry which is preliminary data.</text>
</comment>
<proteinExistence type="predicted"/>
<dbReference type="PANTHER" id="PTHR31170">
    <property type="entry name" value="BNAC04G53230D PROTEIN"/>
    <property type="match status" value="1"/>
</dbReference>
<sequence length="168" mass="18821">MTTNNESSGGKSATESLYNSVKEKLNKTYPEIKPCIYKVPEELRKLNKSAYNPRVVSIGPIHNNNDDDKEEQHLKATEHIKEAYTNKLLCRIAGKSASAEEKADGMREALKACSTAMLDLEARALNCYAESLKPIDNKKNPEPRTAEKLLIDGCFILELLYRSSLKNC</sequence>
<accession>A0A7J7GKP7</accession>
<evidence type="ECO:0000313" key="2">
    <source>
        <dbReference type="Proteomes" id="UP000593564"/>
    </source>
</evidence>